<protein>
    <submittedName>
        <fullName evidence="3">Tetracycline resistance protein, class A</fullName>
    </submittedName>
</protein>
<keyword evidence="2" id="KW-1133">Transmembrane helix</keyword>
<dbReference type="Proteomes" id="UP000694050">
    <property type="component" value="Unassembled WGS sequence"/>
</dbReference>
<sequence>MGGVGSATIQAIITKHVPSNRVGQLSCAVGMLLALPRILGPLLFNGIYVSTVGTFPQAVFVLLASSYGISFLASFAVRPHVHWEDEQEEETRPLNPGQQAYNANTNTLPIDEEGIRVQ</sequence>
<evidence type="ECO:0000313" key="4">
    <source>
        <dbReference type="Proteomes" id="UP000694050"/>
    </source>
</evidence>
<comment type="caution">
    <text evidence="3">The sequence shown here is derived from an EMBL/GenBank/DDBJ whole genome shotgun (WGS) entry which is preliminary data.</text>
</comment>
<name>A0A8J5NWI4_FUSOX</name>
<dbReference type="AlphaFoldDB" id="A0A8J5NWI4"/>
<feature type="region of interest" description="Disordered" evidence="1">
    <location>
        <begin position="84"/>
        <end position="106"/>
    </location>
</feature>
<organism evidence="3 4">
    <name type="scientific">Fusarium oxysporum f. sp. rapae</name>
    <dbReference type="NCBI Taxonomy" id="485398"/>
    <lineage>
        <taxon>Eukaryota</taxon>
        <taxon>Fungi</taxon>
        <taxon>Dikarya</taxon>
        <taxon>Ascomycota</taxon>
        <taxon>Pezizomycotina</taxon>
        <taxon>Sordariomycetes</taxon>
        <taxon>Hypocreomycetidae</taxon>
        <taxon>Hypocreales</taxon>
        <taxon>Nectriaceae</taxon>
        <taxon>Fusarium</taxon>
        <taxon>Fusarium oxysporum species complex</taxon>
    </lineage>
</organism>
<keyword evidence="2" id="KW-0812">Transmembrane</keyword>
<keyword evidence="2" id="KW-0472">Membrane</keyword>
<accession>A0A8J5NWI4</accession>
<proteinExistence type="predicted"/>
<feature type="compositionally biased region" description="Polar residues" evidence="1">
    <location>
        <begin position="96"/>
        <end position="106"/>
    </location>
</feature>
<feature type="transmembrane region" description="Helical" evidence="2">
    <location>
        <begin position="25"/>
        <end position="49"/>
    </location>
</feature>
<evidence type="ECO:0000313" key="3">
    <source>
        <dbReference type="EMBL" id="KAG7414026.1"/>
    </source>
</evidence>
<evidence type="ECO:0000256" key="2">
    <source>
        <dbReference type="SAM" id="Phobius"/>
    </source>
</evidence>
<reference evidence="3" key="1">
    <citation type="submission" date="2021-04" db="EMBL/GenBank/DDBJ databases">
        <title>First draft genome resource for Brassicaceae pathogens Fusarium oxysporum f. sp. raphani and Fusarium oxysporum f. sp. rapae.</title>
        <authorList>
            <person name="Asai S."/>
        </authorList>
    </citation>
    <scope>NUCLEOTIDE SEQUENCE</scope>
    <source>
        <strain evidence="3">Tf1208</strain>
    </source>
</reference>
<feature type="transmembrane region" description="Helical" evidence="2">
    <location>
        <begin position="55"/>
        <end position="77"/>
    </location>
</feature>
<gene>
    <name evidence="3" type="primary">tetA</name>
    <name evidence="3" type="ORF">Forpe1208_v008331</name>
</gene>
<evidence type="ECO:0000256" key="1">
    <source>
        <dbReference type="SAM" id="MobiDB-lite"/>
    </source>
</evidence>
<dbReference type="EMBL" id="JAELUQ010000005">
    <property type="protein sequence ID" value="KAG7414026.1"/>
    <property type="molecule type" value="Genomic_DNA"/>
</dbReference>